<feature type="transmembrane region" description="Helical" evidence="1">
    <location>
        <begin position="319"/>
        <end position="343"/>
    </location>
</feature>
<dbReference type="EMBL" id="BMAW01092770">
    <property type="protein sequence ID" value="GFS56926.1"/>
    <property type="molecule type" value="Genomic_DNA"/>
</dbReference>
<keyword evidence="1" id="KW-0472">Membrane</keyword>
<feature type="transmembrane region" description="Helical" evidence="1">
    <location>
        <begin position="250"/>
        <end position="272"/>
    </location>
</feature>
<name>A0A8X6MJD5_NEPPI</name>
<keyword evidence="1" id="KW-1133">Transmembrane helix</keyword>
<evidence type="ECO:0000313" key="3">
    <source>
        <dbReference type="Proteomes" id="UP000887013"/>
    </source>
</evidence>
<feature type="transmembrane region" description="Helical" evidence="1">
    <location>
        <begin position="141"/>
        <end position="162"/>
    </location>
</feature>
<keyword evidence="1" id="KW-0812">Transmembrane</keyword>
<evidence type="ECO:0008006" key="4">
    <source>
        <dbReference type="Google" id="ProtNLM"/>
    </source>
</evidence>
<sequence length="457" mass="51998">MNSSSSTSLTFPLAIRTYSEGLQLKEIRYASPLRSSFDWNLPPLACACLMGRPTTKISDLQPECFFPPTFFCFRPTCFWSYYHSPIQFGVFFPNIISEYKKTRTSKKITSGIKFLVEILFILYTSYVVVGSIQYGPYTSDTLRFTSVTISAIMLLLRLLVLLNKSRILNTLSKLRAFDGRQQKASRTPLRKFAILACGLCIVVPLSIVVGSSVWILGNIERHPIVLQVISQNSTNKSKVLPALAFIGHQIVYLIHFFMFPGLVMTLLSFVYLSYVRTFRRHLEAIRFELLHNFSREEISKALTVFTVARKIHLDIEKTMSFITLVAYVLVFGNIIHLVCILASNYLSGEESMRDVYSISIFSWTTVGFILLTLCGSQGAEAEVFIKNMIQEVISKNFGMKYESQKEMIYMNLLNSCSVYEVRFTGWGMFEVDKKLFLTVSGVLVTYGVLFASELRKS</sequence>
<accession>A0A8X6MJD5</accession>
<protein>
    <recommendedName>
        <fullName evidence="4">Gustatory receptor</fullName>
    </recommendedName>
</protein>
<feature type="transmembrane region" description="Helical" evidence="1">
    <location>
        <begin position="114"/>
        <end position="135"/>
    </location>
</feature>
<feature type="transmembrane region" description="Helical" evidence="1">
    <location>
        <begin position="192"/>
        <end position="216"/>
    </location>
</feature>
<organism evidence="2 3">
    <name type="scientific">Nephila pilipes</name>
    <name type="common">Giant wood spider</name>
    <name type="synonym">Nephila maculata</name>
    <dbReference type="NCBI Taxonomy" id="299642"/>
    <lineage>
        <taxon>Eukaryota</taxon>
        <taxon>Metazoa</taxon>
        <taxon>Ecdysozoa</taxon>
        <taxon>Arthropoda</taxon>
        <taxon>Chelicerata</taxon>
        <taxon>Arachnida</taxon>
        <taxon>Araneae</taxon>
        <taxon>Araneomorphae</taxon>
        <taxon>Entelegynae</taxon>
        <taxon>Araneoidea</taxon>
        <taxon>Nephilidae</taxon>
        <taxon>Nephila</taxon>
    </lineage>
</organism>
<dbReference type="Proteomes" id="UP000887013">
    <property type="component" value="Unassembled WGS sequence"/>
</dbReference>
<reference evidence="2" key="1">
    <citation type="submission" date="2020-08" db="EMBL/GenBank/DDBJ databases">
        <title>Multicomponent nature underlies the extraordinary mechanical properties of spider dragline silk.</title>
        <authorList>
            <person name="Kono N."/>
            <person name="Nakamura H."/>
            <person name="Mori M."/>
            <person name="Yoshida Y."/>
            <person name="Ohtoshi R."/>
            <person name="Malay A.D."/>
            <person name="Moran D.A.P."/>
            <person name="Tomita M."/>
            <person name="Numata K."/>
            <person name="Arakawa K."/>
        </authorList>
    </citation>
    <scope>NUCLEOTIDE SEQUENCE</scope>
</reference>
<evidence type="ECO:0000256" key="1">
    <source>
        <dbReference type="SAM" id="Phobius"/>
    </source>
</evidence>
<dbReference type="OrthoDB" id="6433717at2759"/>
<feature type="transmembrane region" description="Helical" evidence="1">
    <location>
        <begin position="435"/>
        <end position="454"/>
    </location>
</feature>
<proteinExistence type="predicted"/>
<feature type="transmembrane region" description="Helical" evidence="1">
    <location>
        <begin position="355"/>
        <end position="374"/>
    </location>
</feature>
<gene>
    <name evidence="2" type="primary">AVEN_109535_1</name>
    <name evidence="2" type="ORF">NPIL_395611</name>
</gene>
<keyword evidence="3" id="KW-1185">Reference proteome</keyword>
<evidence type="ECO:0000313" key="2">
    <source>
        <dbReference type="EMBL" id="GFS56926.1"/>
    </source>
</evidence>
<comment type="caution">
    <text evidence="2">The sequence shown here is derived from an EMBL/GenBank/DDBJ whole genome shotgun (WGS) entry which is preliminary data.</text>
</comment>
<dbReference type="AlphaFoldDB" id="A0A8X6MJD5"/>